<feature type="transmembrane region" description="Helical" evidence="7">
    <location>
        <begin position="36"/>
        <end position="57"/>
    </location>
</feature>
<feature type="transmembrane region" description="Helical" evidence="7">
    <location>
        <begin position="189"/>
        <end position="207"/>
    </location>
</feature>
<dbReference type="PANTHER" id="PTHR28286">
    <property type="match status" value="1"/>
</dbReference>
<feature type="transmembrane region" description="Helical" evidence="7">
    <location>
        <begin position="163"/>
        <end position="183"/>
    </location>
</feature>
<keyword evidence="3 7" id="KW-0812">Transmembrane</keyword>
<feature type="region of interest" description="Disordered" evidence="6">
    <location>
        <begin position="295"/>
        <end position="336"/>
    </location>
</feature>
<keyword evidence="9" id="KW-1185">Reference proteome</keyword>
<dbReference type="Proteomes" id="UP000001640">
    <property type="component" value="Chromosome 3"/>
</dbReference>
<dbReference type="GeneID" id="96902648"/>
<evidence type="ECO:0000256" key="3">
    <source>
        <dbReference type="ARBA" id="ARBA00022692"/>
    </source>
</evidence>
<name>G0VC55_NAUCA</name>
<dbReference type="HOGENOM" id="CLU_054785_1_1_1"/>
<gene>
    <name evidence="8" type="primary">NCAS0C00720</name>
    <name evidence="8" type="ordered locus">NCAS_0C00720</name>
</gene>
<dbReference type="RefSeq" id="XP_003675431.1">
    <property type="nucleotide sequence ID" value="XM_003675383.1"/>
</dbReference>
<comment type="subcellular location">
    <subcellularLocation>
        <location evidence="1">Membrane</location>
        <topology evidence="1">Multi-pass membrane protein</topology>
    </subcellularLocation>
</comment>
<dbReference type="SMART" id="SM01021">
    <property type="entry name" value="Bac_rhodopsin"/>
    <property type="match status" value="1"/>
</dbReference>
<dbReference type="InterPro" id="IPR001425">
    <property type="entry name" value="Arc/bac/fun_rhodopsins"/>
</dbReference>
<evidence type="ECO:0000256" key="2">
    <source>
        <dbReference type="ARBA" id="ARBA00008130"/>
    </source>
</evidence>
<evidence type="ECO:0000256" key="6">
    <source>
        <dbReference type="SAM" id="MobiDB-lite"/>
    </source>
</evidence>
<dbReference type="SUPFAM" id="SSF81321">
    <property type="entry name" value="Family A G protein-coupled receptor-like"/>
    <property type="match status" value="1"/>
</dbReference>
<evidence type="ECO:0000256" key="5">
    <source>
        <dbReference type="ARBA" id="ARBA00023136"/>
    </source>
</evidence>
<evidence type="ECO:0000256" key="7">
    <source>
        <dbReference type="SAM" id="Phobius"/>
    </source>
</evidence>
<evidence type="ECO:0000256" key="1">
    <source>
        <dbReference type="ARBA" id="ARBA00004141"/>
    </source>
</evidence>
<dbReference type="AlphaFoldDB" id="G0VC55"/>
<dbReference type="EMBL" id="HE576754">
    <property type="protein sequence ID" value="CCC69062.1"/>
    <property type="molecule type" value="Genomic_DNA"/>
</dbReference>
<dbReference type="CDD" id="cd15239">
    <property type="entry name" value="7tm_YRO2_fungal-like"/>
    <property type="match status" value="1"/>
</dbReference>
<accession>G0VC55</accession>
<dbReference type="InParanoid" id="G0VC55"/>
<feature type="transmembrane region" description="Helical" evidence="7">
    <location>
        <begin position="219"/>
        <end position="241"/>
    </location>
</feature>
<dbReference type="OrthoDB" id="536545at2759"/>
<dbReference type="PANTHER" id="PTHR28286:SF1">
    <property type="entry name" value="30 KDA HEAT SHOCK PROTEIN-RELATED"/>
    <property type="match status" value="1"/>
</dbReference>
<feature type="transmembrane region" description="Helical" evidence="7">
    <location>
        <begin position="121"/>
        <end position="142"/>
    </location>
</feature>
<feature type="compositionally biased region" description="Polar residues" evidence="6">
    <location>
        <begin position="315"/>
        <end position="325"/>
    </location>
</feature>
<sequence length="336" mass="38124">MSSSFSELIKSSGNRALRSNPPHDLDFHITKQGSDWLWAAFSIFALFAVFYICLFFVAEVKGTSLTKYTLASTLLIAMFNSFGYFTYASNLGWAGIQAEFNHLHVDPSITGLSPGVRQIFYAKYCAWFLSWPLLIFMLELTGLSISEEGKLEEFNVFDTIRSVLVQIVGTEFWVVALLVGSLIKSTYKWGYWVFGCVAMLAVQAVFIKRQFVDLRIRGFTMCMELTYLIIVWLYFIAWGLSEGGNKIQPDGESVFYGILDLCIFAVLPSYLCFVTQHYGKVPNMSMKMNMKNPLHIHHNPSDEEEHYEKEAQPDSVRNSGETQVPATEEANEEVQA</sequence>
<protein>
    <recommendedName>
        <fullName evidence="10">30 kDa heat shock protein</fullName>
    </recommendedName>
</protein>
<reference evidence="8 9" key="1">
    <citation type="journal article" date="2011" name="Proc. Natl. Acad. Sci. U.S.A.">
        <title>Evolutionary erosion of yeast sex chromosomes by mating-type switching accidents.</title>
        <authorList>
            <person name="Gordon J.L."/>
            <person name="Armisen D."/>
            <person name="Proux-Wera E."/>
            <person name="Oheigeartaigh S.S."/>
            <person name="Byrne K.P."/>
            <person name="Wolfe K.H."/>
        </authorList>
    </citation>
    <scope>NUCLEOTIDE SEQUENCE [LARGE SCALE GENOMIC DNA]</scope>
    <source>
        <strain evidence="9">ATCC 76901 / BCRC 22586 / CBS 4309 / NBRC 1992 / NRRL Y-12630</strain>
    </source>
</reference>
<keyword evidence="4 7" id="KW-1133">Transmembrane helix</keyword>
<dbReference type="FunFam" id="1.20.1070.10:FF:000160">
    <property type="entry name" value="Related to Opsin-1"/>
    <property type="match status" value="1"/>
</dbReference>
<evidence type="ECO:0000313" key="9">
    <source>
        <dbReference type="Proteomes" id="UP000001640"/>
    </source>
</evidence>
<comment type="similarity">
    <text evidence="2">Belongs to the archaeal/bacterial/fungal opsin family.</text>
</comment>
<dbReference type="OMA" id="HYLWALA"/>
<dbReference type="GO" id="GO:0005886">
    <property type="term" value="C:plasma membrane"/>
    <property type="evidence" value="ECO:0007669"/>
    <property type="project" value="TreeGrafter"/>
</dbReference>
<evidence type="ECO:0008006" key="10">
    <source>
        <dbReference type="Google" id="ProtNLM"/>
    </source>
</evidence>
<dbReference type="Gene3D" id="1.20.1070.10">
    <property type="entry name" value="Rhodopsin 7-helix transmembrane proteins"/>
    <property type="match status" value="1"/>
</dbReference>
<proteinExistence type="inferred from homology"/>
<evidence type="ECO:0000313" key="8">
    <source>
        <dbReference type="EMBL" id="CCC69062.1"/>
    </source>
</evidence>
<evidence type="ECO:0000256" key="4">
    <source>
        <dbReference type="ARBA" id="ARBA00022989"/>
    </source>
</evidence>
<feature type="transmembrane region" description="Helical" evidence="7">
    <location>
        <begin position="69"/>
        <end position="87"/>
    </location>
</feature>
<dbReference type="KEGG" id="ncs:NCAS_0C00720"/>
<dbReference type="eggNOG" id="ENOG502QZWT">
    <property type="taxonomic scope" value="Eukaryota"/>
</dbReference>
<keyword evidence="5 7" id="KW-0472">Membrane</keyword>
<dbReference type="FunCoup" id="G0VC55">
    <property type="interactions" value="83"/>
</dbReference>
<dbReference type="GO" id="GO:0005783">
    <property type="term" value="C:endoplasmic reticulum"/>
    <property type="evidence" value="ECO:0007669"/>
    <property type="project" value="TreeGrafter"/>
</dbReference>
<feature type="transmembrane region" description="Helical" evidence="7">
    <location>
        <begin position="253"/>
        <end position="278"/>
    </location>
</feature>
<organism evidence="8 9">
    <name type="scientific">Naumovozyma castellii</name>
    <name type="common">Yeast</name>
    <name type="synonym">Saccharomyces castellii</name>
    <dbReference type="NCBI Taxonomy" id="27288"/>
    <lineage>
        <taxon>Eukaryota</taxon>
        <taxon>Fungi</taxon>
        <taxon>Dikarya</taxon>
        <taxon>Ascomycota</taxon>
        <taxon>Saccharomycotina</taxon>
        <taxon>Saccharomycetes</taxon>
        <taxon>Saccharomycetales</taxon>
        <taxon>Saccharomycetaceae</taxon>
        <taxon>Naumovozyma</taxon>
    </lineage>
</organism>
<dbReference type="InterPro" id="IPR043476">
    <property type="entry name" value="Yro2-like_7TM"/>
</dbReference>
<reference key="2">
    <citation type="submission" date="2011-08" db="EMBL/GenBank/DDBJ databases">
        <title>Genome sequence of Naumovozyma castellii.</title>
        <authorList>
            <person name="Gordon J.L."/>
            <person name="Armisen D."/>
            <person name="Proux-Wera E."/>
            <person name="OhEigeartaigh S.S."/>
            <person name="Byrne K.P."/>
            <person name="Wolfe K.H."/>
        </authorList>
    </citation>
    <scope>NUCLEOTIDE SEQUENCE</scope>
    <source>
        <strain>Type strain:CBS 4309</strain>
    </source>
</reference>